<keyword evidence="4" id="KW-0805">Transcription regulation</keyword>
<dbReference type="GO" id="GO:0006325">
    <property type="term" value="P:chromatin organization"/>
    <property type="evidence" value="ECO:0007669"/>
    <property type="project" value="UniProtKB-KW"/>
</dbReference>
<evidence type="ECO:0000256" key="6">
    <source>
        <dbReference type="ARBA" id="ARBA00023242"/>
    </source>
</evidence>
<feature type="compositionally biased region" description="Basic residues" evidence="7">
    <location>
        <begin position="199"/>
        <end position="217"/>
    </location>
</feature>
<evidence type="ECO:0000313" key="9">
    <source>
        <dbReference type="Proteomes" id="UP001140217"/>
    </source>
</evidence>
<keyword evidence="3" id="KW-0156">Chromatin regulator</keyword>
<dbReference type="InterPro" id="IPR012423">
    <property type="entry name" value="Eaf7/MRGBP"/>
</dbReference>
<evidence type="ECO:0008006" key="10">
    <source>
        <dbReference type="Google" id="ProtNLM"/>
    </source>
</evidence>
<evidence type="ECO:0000256" key="5">
    <source>
        <dbReference type="ARBA" id="ARBA00023163"/>
    </source>
</evidence>
<dbReference type="Pfam" id="PF07904">
    <property type="entry name" value="Eaf7"/>
    <property type="match status" value="1"/>
</dbReference>
<keyword evidence="6" id="KW-0539">Nucleus</keyword>
<dbReference type="PANTHER" id="PTHR13581">
    <property type="entry name" value="MRG-BINDING PROTEIN"/>
    <property type="match status" value="1"/>
</dbReference>
<evidence type="ECO:0000256" key="2">
    <source>
        <dbReference type="ARBA" id="ARBA00007117"/>
    </source>
</evidence>
<feature type="compositionally biased region" description="Low complexity" evidence="7">
    <location>
        <begin position="167"/>
        <end position="180"/>
    </location>
</feature>
<accession>A0A9W8HC83</accession>
<reference evidence="8" key="1">
    <citation type="submission" date="2022-07" db="EMBL/GenBank/DDBJ databases">
        <title>Phylogenomic reconstructions and comparative analyses of Kickxellomycotina fungi.</title>
        <authorList>
            <person name="Reynolds N.K."/>
            <person name="Stajich J.E."/>
            <person name="Barry K."/>
            <person name="Grigoriev I.V."/>
            <person name="Crous P."/>
            <person name="Smith M.E."/>
        </authorList>
    </citation>
    <scope>NUCLEOTIDE SEQUENCE</scope>
    <source>
        <strain evidence="8">NBRC 105414</strain>
    </source>
</reference>
<dbReference type="OrthoDB" id="5595141at2759"/>
<dbReference type="EMBL" id="JANBUL010000074">
    <property type="protein sequence ID" value="KAJ2782368.1"/>
    <property type="molecule type" value="Genomic_DNA"/>
</dbReference>
<evidence type="ECO:0000313" key="8">
    <source>
        <dbReference type="EMBL" id="KAJ2782368.1"/>
    </source>
</evidence>
<feature type="region of interest" description="Disordered" evidence="7">
    <location>
        <begin position="73"/>
        <end position="127"/>
    </location>
</feature>
<comment type="similarity">
    <text evidence="2">Belongs to the EAF7 family.</text>
</comment>
<comment type="caution">
    <text evidence="8">The sequence shown here is derived from an EMBL/GenBank/DDBJ whole genome shotgun (WGS) entry which is preliminary data.</text>
</comment>
<feature type="compositionally biased region" description="Gly residues" evidence="7">
    <location>
        <begin position="95"/>
        <end position="104"/>
    </location>
</feature>
<comment type="subcellular location">
    <subcellularLocation>
        <location evidence="1">Nucleus</location>
    </subcellularLocation>
</comment>
<evidence type="ECO:0000256" key="4">
    <source>
        <dbReference type="ARBA" id="ARBA00023015"/>
    </source>
</evidence>
<keyword evidence="9" id="KW-1185">Reference proteome</keyword>
<gene>
    <name evidence="8" type="ORF">H4R18_002301</name>
</gene>
<protein>
    <recommendedName>
        <fullName evidence="10">CT20-domain-containing protein</fullName>
    </recommendedName>
</protein>
<name>A0A9W8HC83_9FUNG</name>
<dbReference type="GO" id="GO:0035267">
    <property type="term" value="C:NuA4 histone acetyltransferase complex"/>
    <property type="evidence" value="ECO:0007669"/>
    <property type="project" value="TreeGrafter"/>
</dbReference>
<dbReference type="GO" id="GO:0005634">
    <property type="term" value="C:nucleus"/>
    <property type="evidence" value="ECO:0007669"/>
    <property type="project" value="UniProtKB-SubCell"/>
</dbReference>
<evidence type="ECO:0000256" key="1">
    <source>
        <dbReference type="ARBA" id="ARBA00004123"/>
    </source>
</evidence>
<dbReference type="Proteomes" id="UP001140217">
    <property type="component" value="Unassembled WGS sequence"/>
</dbReference>
<sequence length="232" mass="24075">MAAPAAEWTAEAELALFLSMVGLRPVGIHRNFRMVNIYTRLQQRLGKAGVSLGDVKSHVDALFDTRLLGEIDDEYSDDDGDNNNDGSSTTSSNSPGGGRAGAAGGPEDERSGSGAAPTSGIGATFDVSDPQFWRRGGAEFALPWADYGALMVERAGAGVAGGRDGADSASGASSPGSASPAPDPDHEAESSDGRVSPVPRKRRGRSSTPVRRSRAKPPRAPASSGRKRQRGR</sequence>
<keyword evidence="5" id="KW-0804">Transcription</keyword>
<evidence type="ECO:0000256" key="7">
    <source>
        <dbReference type="SAM" id="MobiDB-lite"/>
    </source>
</evidence>
<organism evidence="8 9">
    <name type="scientific">Coemansia javaensis</name>
    <dbReference type="NCBI Taxonomy" id="2761396"/>
    <lineage>
        <taxon>Eukaryota</taxon>
        <taxon>Fungi</taxon>
        <taxon>Fungi incertae sedis</taxon>
        <taxon>Zoopagomycota</taxon>
        <taxon>Kickxellomycotina</taxon>
        <taxon>Kickxellomycetes</taxon>
        <taxon>Kickxellales</taxon>
        <taxon>Kickxellaceae</taxon>
        <taxon>Coemansia</taxon>
    </lineage>
</organism>
<dbReference type="GO" id="GO:0006357">
    <property type="term" value="P:regulation of transcription by RNA polymerase II"/>
    <property type="evidence" value="ECO:0007669"/>
    <property type="project" value="TreeGrafter"/>
</dbReference>
<feature type="compositionally biased region" description="Basic and acidic residues" evidence="7">
    <location>
        <begin position="183"/>
        <end position="192"/>
    </location>
</feature>
<dbReference type="AlphaFoldDB" id="A0A9W8HC83"/>
<feature type="compositionally biased region" description="Low complexity" evidence="7">
    <location>
        <begin position="83"/>
        <end position="94"/>
    </location>
</feature>
<evidence type="ECO:0000256" key="3">
    <source>
        <dbReference type="ARBA" id="ARBA00022853"/>
    </source>
</evidence>
<dbReference type="PANTHER" id="PTHR13581:SF5">
    <property type="entry name" value="MRG_MORF4L-BINDING PROTEIN"/>
    <property type="match status" value="1"/>
</dbReference>
<feature type="compositionally biased region" description="Acidic residues" evidence="7">
    <location>
        <begin position="73"/>
        <end position="82"/>
    </location>
</feature>
<feature type="region of interest" description="Disordered" evidence="7">
    <location>
        <begin position="159"/>
        <end position="232"/>
    </location>
</feature>
<proteinExistence type="inferred from homology"/>